<keyword evidence="2" id="KW-1185">Reference proteome</keyword>
<protein>
    <submittedName>
        <fullName evidence="1">Uncharacterized protein</fullName>
    </submittedName>
</protein>
<gene>
    <name evidence="1" type="ORF">VNO78_00566</name>
</gene>
<name>A0AAN9XU65_PSOTE</name>
<accession>A0AAN9XU65</accession>
<dbReference type="AlphaFoldDB" id="A0AAN9XU65"/>
<reference evidence="1 2" key="1">
    <citation type="submission" date="2024-01" db="EMBL/GenBank/DDBJ databases">
        <title>The genomes of 5 underutilized Papilionoideae crops provide insights into root nodulation and disease resistanc.</title>
        <authorList>
            <person name="Jiang F."/>
        </authorList>
    </citation>
    <scope>NUCLEOTIDE SEQUENCE [LARGE SCALE GENOMIC DNA]</scope>
    <source>
        <strain evidence="1">DUOXIRENSHENG_FW03</strain>
        <tissue evidence="1">Leaves</tissue>
    </source>
</reference>
<dbReference type="Proteomes" id="UP001386955">
    <property type="component" value="Unassembled WGS sequence"/>
</dbReference>
<sequence length="153" mass="17567">MTFISSCMICFSFSTMPVTPLEITSLSTTGITPIKEIMVLKHSCSCWLGSWKFRNLDQNWGAVMSEYHDFGGLIISEPLTGERTDWSEQNDICWQWRYAHLRLESTMFGSRCVRRISGSSFQQSDRLIVAIMGDKVEFHESSSFQDELSPKPY</sequence>
<organism evidence="1 2">
    <name type="scientific">Psophocarpus tetragonolobus</name>
    <name type="common">Winged bean</name>
    <name type="synonym">Dolichos tetragonolobus</name>
    <dbReference type="NCBI Taxonomy" id="3891"/>
    <lineage>
        <taxon>Eukaryota</taxon>
        <taxon>Viridiplantae</taxon>
        <taxon>Streptophyta</taxon>
        <taxon>Embryophyta</taxon>
        <taxon>Tracheophyta</taxon>
        <taxon>Spermatophyta</taxon>
        <taxon>Magnoliopsida</taxon>
        <taxon>eudicotyledons</taxon>
        <taxon>Gunneridae</taxon>
        <taxon>Pentapetalae</taxon>
        <taxon>rosids</taxon>
        <taxon>fabids</taxon>
        <taxon>Fabales</taxon>
        <taxon>Fabaceae</taxon>
        <taxon>Papilionoideae</taxon>
        <taxon>50 kb inversion clade</taxon>
        <taxon>NPAAA clade</taxon>
        <taxon>indigoferoid/millettioid clade</taxon>
        <taxon>Phaseoleae</taxon>
        <taxon>Psophocarpus</taxon>
    </lineage>
</organism>
<dbReference type="EMBL" id="JAYMYS010000001">
    <property type="protein sequence ID" value="KAK7410073.1"/>
    <property type="molecule type" value="Genomic_DNA"/>
</dbReference>
<evidence type="ECO:0000313" key="1">
    <source>
        <dbReference type="EMBL" id="KAK7410073.1"/>
    </source>
</evidence>
<proteinExistence type="predicted"/>
<evidence type="ECO:0000313" key="2">
    <source>
        <dbReference type="Proteomes" id="UP001386955"/>
    </source>
</evidence>
<comment type="caution">
    <text evidence="1">The sequence shown here is derived from an EMBL/GenBank/DDBJ whole genome shotgun (WGS) entry which is preliminary data.</text>
</comment>